<dbReference type="AlphaFoldDB" id="A0AAQ4F7Q6"/>
<comment type="caution">
    <text evidence="3">The sequence shown here is derived from an EMBL/GenBank/DDBJ whole genome shotgun (WGS) entry which is preliminary data.</text>
</comment>
<accession>A0AAQ4F7Q6</accession>
<evidence type="ECO:0000313" key="3">
    <source>
        <dbReference type="EMBL" id="KAK8782775.1"/>
    </source>
</evidence>
<dbReference type="GO" id="GO:0004222">
    <property type="term" value="F:metalloendopeptidase activity"/>
    <property type="evidence" value="ECO:0007669"/>
    <property type="project" value="InterPro"/>
</dbReference>
<dbReference type="EMBL" id="JARKHS020006297">
    <property type="protein sequence ID" value="KAK8782775.1"/>
    <property type="molecule type" value="Genomic_DNA"/>
</dbReference>
<dbReference type="Gene3D" id="1.10.1380.10">
    <property type="entry name" value="Neutral endopeptidase , domain2"/>
    <property type="match status" value="1"/>
</dbReference>
<dbReference type="PANTHER" id="PTHR11733:SF241">
    <property type="entry name" value="GH26575P-RELATED"/>
    <property type="match status" value="1"/>
</dbReference>
<organism evidence="3 4">
    <name type="scientific">Amblyomma americanum</name>
    <name type="common">Lone star tick</name>
    <dbReference type="NCBI Taxonomy" id="6943"/>
    <lineage>
        <taxon>Eukaryota</taxon>
        <taxon>Metazoa</taxon>
        <taxon>Ecdysozoa</taxon>
        <taxon>Arthropoda</taxon>
        <taxon>Chelicerata</taxon>
        <taxon>Arachnida</taxon>
        <taxon>Acari</taxon>
        <taxon>Parasitiformes</taxon>
        <taxon>Ixodida</taxon>
        <taxon>Ixodoidea</taxon>
        <taxon>Ixodidae</taxon>
        <taxon>Amblyomminae</taxon>
        <taxon>Amblyomma</taxon>
    </lineage>
</organism>
<evidence type="ECO:0000256" key="1">
    <source>
        <dbReference type="ARBA" id="ARBA00007357"/>
    </source>
</evidence>
<evidence type="ECO:0000259" key="2">
    <source>
        <dbReference type="Pfam" id="PF05649"/>
    </source>
</evidence>
<protein>
    <recommendedName>
        <fullName evidence="2">Peptidase M13 N-terminal domain-containing protein</fullName>
    </recommendedName>
</protein>
<dbReference type="GO" id="GO:0016485">
    <property type="term" value="P:protein processing"/>
    <property type="evidence" value="ECO:0007669"/>
    <property type="project" value="TreeGrafter"/>
</dbReference>
<dbReference type="SUPFAM" id="SSF55486">
    <property type="entry name" value="Metalloproteases ('zincins'), catalytic domain"/>
    <property type="match status" value="1"/>
</dbReference>
<dbReference type="GO" id="GO:0005886">
    <property type="term" value="C:plasma membrane"/>
    <property type="evidence" value="ECO:0007669"/>
    <property type="project" value="TreeGrafter"/>
</dbReference>
<comment type="similarity">
    <text evidence="1">Belongs to the peptidase M13 family.</text>
</comment>
<feature type="domain" description="Peptidase M13 N-terminal" evidence="2">
    <location>
        <begin position="18"/>
        <end position="336"/>
    </location>
</feature>
<dbReference type="InterPro" id="IPR008753">
    <property type="entry name" value="Peptidase_M13_N"/>
</dbReference>
<dbReference type="PANTHER" id="PTHR11733">
    <property type="entry name" value="ZINC METALLOPROTEASE FAMILY M13 NEPRILYSIN-RELATED"/>
    <property type="match status" value="1"/>
</dbReference>
<sequence>MEDSMMSIMTGTESEHVKKEFNNIKDECGLSGWPYSDTSESSDWNTVWKAAAKMCKLLGINALVKVTIEPDPDEVDKFVVANKGADVLCRAPQLDEPDVFLRKSDVHRDKKVNWYTEAVTTALKEGAKIAGMADASSHASSVVTFVTKLVKSLSLPSKMIMGTTRYRIRMMKDLPMELQKYVSLVVSCTVPPSDLANDTRILLKSPEFILQTVKGLIEGQASYVVINYLGFRLMTELSPYLADSVQQLRDVWYTQFTGMYTPSVDRWRACMHSIDRAVPLYLLYLYSEFLNTKKKSTFKEVVARMTTDKIGRVFTENINRTKWMDSFTKYIAEKKLPTGMGQEAIKQYFMYMQHFREDVFKAYTTQKARMKQ</sequence>
<reference evidence="3 4" key="1">
    <citation type="journal article" date="2023" name="Arcadia Sci">
        <title>De novo assembly of a long-read Amblyomma americanum tick genome.</title>
        <authorList>
            <person name="Chou S."/>
            <person name="Poskanzer K.E."/>
            <person name="Rollins M."/>
            <person name="Thuy-Boun P.S."/>
        </authorList>
    </citation>
    <scope>NUCLEOTIDE SEQUENCE [LARGE SCALE GENOMIC DNA]</scope>
    <source>
        <strain evidence="3">F_SG_1</strain>
        <tissue evidence="3">Salivary glands</tissue>
    </source>
</reference>
<dbReference type="InterPro" id="IPR000718">
    <property type="entry name" value="Peptidase_M13"/>
</dbReference>
<dbReference type="Pfam" id="PF05649">
    <property type="entry name" value="Peptidase_M13_N"/>
    <property type="match status" value="1"/>
</dbReference>
<dbReference type="Proteomes" id="UP001321473">
    <property type="component" value="Unassembled WGS sequence"/>
</dbReference>
<evidence type="ECO:0000313" key="4">
    <source>
        <dbReference type="Proteomes" id="UP001321473"/>
    </source>
</evidence>
<name>A0AAQ4F7Q6_AMBAM</name>
<keyword evidence="4" id="KW-1185">Reference proteome</keyword>
<dbReference type="InterPro" id="IPR042089">
    <property type="entry name" value="Peptidase_M13_dom_2"/>
</dbReference>
<proteinExistence type="inferred from homology"/>
<gene>
    <name evidence="3" type="ORF">V5799_015887</name>
</gene>